<organism evidence="3 4">
    <name type="scientific">Paroceanicella profunda</name>
    <dbReference type="NCBI Taxonomy" id="2579971"/>
    <lineage>
        <taxon>Bacteria</taxon>
        <taxon>Pseudomonadati</taxon>
        <taxon>Pseudomonadota</taxon>
        <taxon>Alphaproteobacteria</taxon>
        <taxon>Rhodobacterales</taxon>
        <taxon>Paracoccaceae</taxon>
        <taxon>Paroceanicella</taxon>
    </lineage>
</organism>
<sequence length="194" mass="21678">MGLPGPAGARWSRPLLVPLLGLFTGARLNELCQLRPDDVVIEKGIPCLRITDEAPWQTLKTASSRRLIPLHPRLLSLGFLAFVEGKRGQERLFAELQPDAFGYLSDAFSKHFARFLKSVEVKRPKVSFHSFRHCFEDACRAAGVERGLMDALQGHSEGGMAARYGQGFPVERLAEAVRSIDYPEVTLWRGGERF</sequence>
<accession>A0A5B8FXL3</accession>
<dbReference type="KEGG" id="ppru:FDP22_03010"/>
<dbReference type="GO" id="GO:0006310">
    <property type="term" value="P:DNA recombination"/>
    <property type="evidence" value="ECO:0007669"/>
    <property type="project" value="UniProtKB-KW"/>
</dbReference>
<evidence type="ECO:0000256" key="1">
    <source>
        <dbReference type="ARBA" id="ARBA00023172"/>
    </source>
</evidence>
<gene>
    <name evidence="3" type="ORF">FDP22_03010</name>
</gene>
<dbReference type="CDD" id="cd01184">
    <property type="entry name" value="INT_C_like_1"/>
    <property type="match status" value="1"/>
</dbReference>
<evidence type="ECO:0000259" key="2">
    <source>
        <dbReference type="PROSITE" id="PS51898"/>
    </source>
</evidence>
<dbReference type="Pfam" id="PF00589">
    <property type="entry name" value="Phage_integrase"/>
    <property type="match status" value="1"/>
</dbReference>
<reference evidence="3 4" key="1">
    <citation type="submission" date="2019-06" db="EMBL/GenBank/DDBJ databases">
        <title>Genome sequence of Rhodobacteraceae bacterium D4M1.</title>
        <authorList>
            <person name="Cao J."/>
        </authorList>
    </citation>
    <scope>NUCLEOTIDE SEQUENCE [LARGE SCALE GENOMIC DNA]</scope>
    <source>
        <strain evidence="3 4">D4M1</strain>
    </source>
</reference>
<name>A0A5B8FXL3_9RHOB</name>
<dbReference type="InterPro" id="IPR002104">
    <property type="entry name" value="Integrase_catalytic"/>
</dbReference>
<dbReference type="GO" id="GO:0003677">
    <property type="term" value="F:DNA binding"/>
    <property type="evidence" value="ECO:0007669"/>
    <property type="project" value="InterPro"/>
</dbReference>
<dbReference type="GO" id="GO:0015074">
    <property type="term" value="P:DNA integration"/>
    <property type="evidence" value="ECO:0007669"/>
    <property type="project" value="InterPro"/>
</dbReference>
<evidence type="ECO:0000313" key="4">
    <source>
        <dbReference type="Proteomes" id="UP000305888"/>
    </source>
</evidence>
<feature type="domain" description="Tyr recombinase" evidence="2">
    <location>
        <begin position="1"/>
        <end position="178"/>
    </location>
</feature>
<dbReference type="PROSITE" id="PS51898">
    <property type="entry name" value="TYR_RECOMBINASE"/>
    <property type="match status" value="1"/>
</dbReference>
<dbReference type="InterPro" id="IPR011010">
    <property type="entry name" value="DNA_brk_join_enz"/>
</dbReference>
<dbReference type="AlphaFoldDB" id="A0A5B8FXL3"/>
<dbReference type="EMBL" id="CP040818">
    <property type="protein sequence ID" value="QDL90843.1"/>
    <property type="molecule type" value="Genomic_DNA"/>
</dbReference>
<dbReference type="Proteomes" id="UP000305888">
    <property type="component" value="Chromosome"/>
</dbReference>
<protein>
    <submittedName>
        <fullName evidence="3">Site-specific integrase</fullName>
    </submittedName>
</protein>
<dbReference type="InterPro" id="IPR013762">
    <property type="entry name" value="Integrase-like_cat_sf"/>
</dbReference>
<evidence type="ECO:0000313" key="3">
    <source>
        <dbReference type="EMBL" id="QDL90843.1"/>
    </source>
</evidence>
<dbReference type="Gene3D" id="1.10.443.10">
    <property type="entry name" value="Intergrase catalytic core"/>
    <property type="match status" value="1"/>
</dbReference>
<dbReference type="SUPFAM" id="SSF56349">
    <property type="entry name" value="DNA breaking-rejoining enzymes"/>
    <property type="match status" value="1"/>
</dbReference>
<dbReference type="OrthoDB" id="7222937at2"/>
<keyword evidence="1" id="KW-0233">DNA recombination</keyword>
<keyword evidence="4" id="KW-1185">Reference proteome</keyword>
<proteinExistence type="predicted"/>